<evidence type="ECO:0000256" key="2">
    <source>
        <dbReference type="ARBA" id="ARBA00008034"/>
    </source>
</evidence>
<feature type="transmembrane region" description="Helical" evidence="7">
    <location>
        <begin position="94"/>
        <end position="112"/>
    </location>
</feature>
<dbReference type="InterPro" id="IPR001626">
    <property type="entry name" value="ABC_TroCD"/>
</dbReference>
<keyword evidence="6" id="KW-0813">Transport</keyword>
<feature type="transmembrane region" description="Helical" evidence="7">
    <location>
        <begin position="55"/>
        <end position="82"/>
    </location>
</feature>
<dbReference type="NCBIfam" id="NF040871">
    <property type="entry name" value="AztB"/>
    <property type="match status" value="1"/>
</dbReference>
<reference evidence="9" key="1">
    <citation type="submission" date="2017-02" db="EMBL/GenBank/DDBJ databases">
        <authorList>
            <person name="Dridi B."/>
        </authorList>
    </citation>
    <scope>NUCLEOTIDE SEQUENCE [LARGE SCALE GENOMIC DNA]</scope>
    <source>
        <strain evidence="9">EB411</strain>
    </source>
</reference>
<evidence type="ECO:0000313" key="8">
    <source>
        <dbReference type="EMBL" id="SJN16388.1"/>
    </source>
</evidence>
<protein>
    <submittedName>
        <fullName evidence="8">Zinc ABC transporter, inner membrane permease protein ZnuB</fullName>
    </submittedName>
</protein>
<dbReference type="GO" id="GO:0055085">
    <property type="term" value="P:transmembrane transport"/>
    <property type="evidence" value="ECO:0007669"/>
    <property type="project" value="InterPro"/>
</dbReference>
<dbReference type="RefSeq" id="WP_245827147.1">
    <property type="nucleotide sequence ID" value="NZ_FUKR01000004.1"/>
</dbReference>
<comment type="subcellular location">
    <subcellularLocation>
        <location evidence="6">Cell membrane</location>
        <topology evidence="6">Multi-pass membrane protein</topology>
    </subcellularLocation>
    <subcellularLocation>
        <location evidence="1">Membrane</location>
        <topology evidence="1">Multi-pass membrane protein</topology>
    </subcellularLocation>
</comment>
<organism evidence="8 9">
    <name type="scientific">Mycetocola reblochoni REB411</name>
    <dbReference type="NCBI Taxonomy" id="1255698"/>
    <lineage>
        <taxon>Bacteria</taxon>
        <taxon>Bacillati</taxon>
        <taxon>Actinomycetota</taxon>
        <taxon>Actinomycetes</taxon>
        <taxon>Micrococcales</taxon>
        <taxon>Microbacteriaceae</taxon>
        <taxon>Mycetocola</taxon>
    </lineage>
</organism>
<evidence type="ECO:0000256" key="7">
    <source>
        <dbReference type="SAM" id="Phobius"/>
    </source>
</evidence>
<feature type="transmembrane region" description="Helical" evidence="7">
    <location>
        <begin position="246"/>
        <end position="266"/>
    </location>
</feature>
<sequence>MLDDLLAPLQLAFMQRALIGGILAAAICAVAGTWVIVRGLAFLGEALSHGMLPGVAIAGLLGWPPMVGAAASAAVMGAGVSALSRRGRLSGDTAIGLLFAGMLALGVIIVSHSQSFATDLTAILFGDVLAIRMADLVALAGGVIVTVALAAIGHRAFLALSVDDRIAGTLGLAPRWAEAGLIALVAVAVVSAAQAVGTLLVVALLLGPAAAARRRARSVTATMAGAAVIGTASVVVGLLVSWQAGTAAGASIAIVAVGAYPIALILTPRRSRAAAVGPVARLPIPEGTT</sequence>
<gene>
    <name evidence="8" type="ORF">FM119_00500</name>
</gene>
<feature type="transmembrane region" description="Helical" evidence="7">
    <location>
        <begin position="180"/>
        <end position="207"/>
    </location>
</feature>
<feature type="transmembrane region" description="Helical" evidence="7">
    <location>
        <begin position="219"/>
        <end position="240"/>
    </location>
</feature>
<evidence type="ECO:0000256" key="6">
    <source>
        <dbReference type="RuleBase" id="RU003943"/>
    </source>
</evidence>
<evidence type="ECO:0000256" key="5">
    <source>
        <dbReference type="ARBA" id="ARBA00023136"/>
    </source>
</evidence>
<feature type="transmembrane region" description="Helical" evidence="7">
    <location>
        <begin position="20"/>
        <end position="43"/>
    </location>
</feature>
<keyword evidence="4 7" id="KW-1133">Transmembrane helix</keyword>
<keyword evidence="3 6" id="KW-0812">Transmembrane</keyword>
<name>A0A1R4I9B8_9MICO</name>
<evidence type="ECO:0000256" key="4">
    <source>
        <dbReference type="ARBA" id="ARBA00022989"/>
    </source>
</evidence>
<evidence type="ECO:0000256" key="3">
    <source>
        <dbReference type="ARBA" id="ARBA00022692"/>
    </source>
</evidence>
<dbReference type="AlphaFoldDB" id="A0A1R4I9B8"/>
<keyword evidence="9" id="KW-1185">Reference proteome</keyword>
<dbReference type="PANTHER" id="PTHR30477:SF13">
    <property type="entry name" value="IRON TRANSPORT SYSTEM MEMBRANE PROTEIN HI_0360-RELATED"/>
    <property type="match status" value="1"/>
</dbReference>
<evidence type="ECO:0000313" key="9">
    <source>
        <dbReference type="Proteomes" id="UP000196778"/>
    </source>
</evidence>
<dbReference type="PANTHER" id="PTHR30477">
    <property type="entry name" value="ABC-TRANSPORTER METAL-BINDING PROTEIN"/>
    <property type="match status" value="1"/>
</dbReference>
<dbReference type="InterPro" id="IPR037294">
    <property type="entry name" value="ABC_BtuC-like"/>
</dbReference>
<dbReference type="Proteomes" id="UP000196778">
    <property type="component" value="Unassembled WGS sequence"/>
</dbReference>
<dbReference type="SUPFAM" id="SSF81345">
    <property type="entry name" value="ABC transporter involved in vitamin B12 uptake, BtuC"/>
    <property type="match status" value="1"/>
</dbReference>
<dbReference type="EMBL" id="FUKR01000004">
    <property type="protein sequence ID" value="SJN16388.1"/>
    <property type="molecule type" value="Genomic_DNA"/>
</dbReference>
<dbReference type="Gene3D" id="1.10.3470.10">
    <property type="entry name" value="ABC transporter involved in vitamin B12 uptake, BtuC"/>
    <property type="match status" value="1"/>
</dbReference>
<keyword evidence="5 7" id="KW-0472">Membrane</keyword>
<proteinExistence type="inferred from homology"/>
<comment type="similarity">
    <text evidence="2 6">Belongs to the ABC-3 integral membrane protein family.</text>
</comment>
<accession>A0A1R4I9B8</accession>
<evidence type="ECO:0000256" key="1">
    <source>
        <dbReference type="ARBA" id="ARBA00004141"/>
    </source>
</evidence>
<dbReference type="Pfam" id="PF00950">
    <property type="entry name" value="ABC-3"/>
    <property type="match status" value="1"/>
</dbReference>
<feature type="transmembrane region" description="Helical" evidence="7">
    <location>
        <begin position="133"/>
        <end position="160"/>
    </location>
</feature>
<dbReference type="GO" id="GO:0043190">
    <property type="term" value="C:ATP-binding cassette (ABC) transporter complex"/>
    <property type="evidence" value="ECO:0007669"/>
    <property type="project" value="InterPro"/>
</dbReference>
<dbReference type="GO" id="GO:0010043">
    <property type="term" value="P:response to zinc ion"/>
    <property type="evidence" value="ECO:0007669"/>
    <property type="project" value="TreeGrafter"/>
</dbReference>